<dbReference type="InterPro" id="IPR000525">
    <property type="entry name" value="Initiator_Rep_WH1"/>
</dbReference>
<feature type="domain" description="Initiator Rep protein WH1" evidence="2">
    <location>
        <begin position="12"/>
        <end position="158"/>
    </location>
</feature>
<dbReference type="Proteomes" id="UP000192132">
    <property type="component" value="Unassembled WGS sequence"/>
</dbReference>
<evidence type="ECO:0000259" key="2">
    <source>
        <dbReference type="Pfam" id="PF01051"/>
    </source>
</evidence>
<comment type="similarity">
    <text evidence="1">Belongs to the initiator RepB protein family.</text>
</comment>
<proteinExistence type="inferred from homology"/>
<dbReference type="RefSeq" id="WP_076879087.1">
    <property type="nucleotide sequence ID" value="NZ_MLCN01000038.1"/>
</dbReference>
<comment type="caution">
    <text evidence="3">The sequence shown here is derived from an EMBL/GenBank/DDBJ whole genome shotgun (WGS) entry which is preliminary data.</text>
</comment>
<organism evidence="3 4">
    <name type="scientific">Alkanindiges hydrocarboniclasticus</name>
    <dbReference type="NCBI Taxonomy" id="1907941"/>
    <lineage>
        <taxon>Bacteria</taxon>
        <taxon>Pseudomonadati</taxon>
        <taxon>Pseudomonadota</taxon>
        <taxon>Gammaproteobacteria</taxon>
        <taxon>Moraxellales</taxon>
        <taxon>Moraxellaceae</taxon>
        <taxon>Alkanindiges</taxon>
    </lineage>
</organism>
<sequence length="310" mass="36117">MEKSKKKYGLNTVAQSNKLVEAIHGMTLTEKRLFVHASGLAREQDLKEGEVLTIRADEFARECGIQSHTAYEGLQDAVDRLFNRYFTYVSSTGNPVKCRWVYRLEYKKGLGEIAVSFPAEVILMFTLFNKDNPFTTYDRKHIQQMTSVYAVRFYELFMQYKSIGSRTFELEQIKTMFQLDNKYDRVFNLKARVIDPAIQQINELTDYTVSYEQIKRGRTVYALKFFFEPKKIISAKKPISSKKIKEEKHIFAWGNGENHLFKELKKKCPGLTKSYIEDLANKGGRDLSFVLNDMFMKHAKSDSFELELTD</sequence>
<protein>
    <recommendedName>
        <fullName evidence="2">Initiator Rep protein WH1 domain-containing protein</fullName>
    </recommendedName>
</protein>
<dbReference type="AlphaFoldDB" id="A0A1S8CQX8"/>
<accession>A0A1S8CQX8</accession>
<gene>
    <name evidence="3" type="ORF">BKE30_13290</name>
</gene>
<evidence type="ECO:0000256" key="1">
    <source>
        <dbReference type="ARBA" id="ARBA00038283"/>
    </source>
</evidence>
<dbReference type="Pfam" id="PF01051">
    <property type="entry name" value="Rep3_N"/>
    <property type="match status" value="1"/>
</dbReference>
<dbReference type="SUPFAM" id="SSF46785">
    <property type="entry name" value="Winged helix' DNA-binding domain"/>
    <property type="match status" value="2"/>
</dbReference>
<dbReference type="STRING" id="1907941.BKE30_13290"/>
<dbReference type="OrthoDB" id="7060771at2"/>
<keyword evidence="4" id="KW-1185">Reference proteome</keyword>
<dbReference type="GO" id="GO:0006270">
    <property type="term" value="P:DNA replication initiation"/>
    <property type="evidence" value="ECO:0007669"/>
    <property type="project" value="InterPro"/>
</dbReference>
<dbReference type="Pfam" id="PF21205">
    <property type="entry name" value="Rep3_C"/>
    <property type="match status" value="1"/>
</dbReference>
<dbReference type="InterPro" id="IPR036388">
    <property type="entry name" value="WH-like_DNA-bd_sf"/>
</dbReference>
<dbReference type="InterPro" id="IPR036390">
    <property type="entry name" value="WH_DNA-bd_sf"/>
</dbReference>
<reference evidence="3 4" key="1">
    <citation type="submission" date="2016-10" db="EMBL/GenBank/DDBJ databases">
        <title>Draft Genome sequence of Alkanindiges sp. strain H1.</title>
        <authorList>
            <person name="Subhash Y."/>
            <person name="Lee S."/>
        </authorList>
    </citation>
    <scope>NUCLEOTIDE SEQUENCE [LARGE SCALE GENOMIC DNA]</scope>
    <source>
        <strain evidence="3 4">H1</strain>
    </source>
</reference>
<evidence type="ECO:0000313" key="4">
    <source>
        <dbReference type="Proteomes" id="UP000192132"/>
    </source>
</evidence>
<dbReference type="EMBL" id="MLCN01000038">
    <property type="protein sequence ID" value="ONG38097.1"/>
    <property type="molecule type" value="Genomic_DNA"/>
</dbReference>
<dbReference type="Gene3D" id="1.10.10.10">
    <property type="entry name" value="Winged helix-like DNA-binding domain superfamily/Winged helix DNA-binding domain"/>
    <property type="match status" value="2"/>
</dbReference>
<name>A0A1S8CQX8_9GAMM</name>
<evidence type="ECO:0000313" key="3">
    <source>
        <dbReference type="EMBL" id="ONG38097.1"/>
    </source>
</evidence>
<dbReference type="GO" id="GO:0003887">
    <property type="term" value="F:DNA-directed DNA polymerase activity"/>
    <property type="evidence" value="ECO:0007669"/>
    <property type="project" value="InterPro"/>
</dbReference>